<keyword evidence="1" id="KW-1133">Transmembrane helix</keyword>
<keyword evidence="1" id="KW-0812">Transmembrane</keyword>
<reference evidence="2 3" key="1">
    <citation type="submission" date="2018-11" db="EMBL/GenBank/DDBJ databases">
        <title>Complete genome sequence of Microcystis aeruginosa NIES-102.</title>
        <authorList>
            <person name="Yamaguchi H."/>
            <person name="Suzuki S."/>
            <person name="Kawachi M."/>
        </authorList>
    </citation>
    <scope>NUCLEOTIDE SEQUENCE [LARGE SCALE GENOMIC DNA]</scope>
    <source>
        <strain evidence="2 3">NIES-102</strain>
    </source>
</reference>
<name>A0A3G9JZR9_MICVR</name>
<dbReference type="KEGG" id="mvz:myaer102_02110"/>
<dbReference type="AlphaFoldDB" id="A0A3G9JZR9"/>
<keyword evidence="1" id="KW-0472">Membrane</keyword>
<feature type="transmembrane region" description="Helical" evidence="1">
    <location>
        <begin position="26"/>
        <end position="55"/>
    </location>
</feature>
<evidence type="ECO:0000313" key="2">
    <source>
        <dbReference type="EMBL" id="BBH37750.1"/>
    </source>
</evidence>
<sequence length="63" mass="7801">MRWLYRLWNQFENGLFRFCKYNIRDLIFLIDLLITLIYIPFLVVFLPISIVVAIWEEMTEDKD</sequence>
<evidence type="ECO:0000256" key="1">
    <source>
        <dbReference type="SAM" id="Phobius"/>
    </source>
</evidence>
<dbReference type="Proteomes" id="UP000278152">
    <property type="component" value="Chromosome"/>
</dbReference>
<organism evidence="2 3">
    <name type="scientific">Microcystis viridis NIES-102</name>
    <dbReference type="NCBI Taxonomy" id="213615"/>
    <lineage>
        <taxon>Bacteria</taxon>
        <taxon>Bacillati</taxon>
        <taxon>Cyanobacteriota</taxon>
        <taxon>Cyanophyceae</taxon>
        <taxon>Oscillatoriophycideae</taxon>
        <taxon>Chroococcales</taxon>
        <taxon>Microcystaceae</taxon>
        <taxon>Microcystis</taxon>
    </lineage>
</organism>
<dbReference type="EMBL" id="AP019314">
    <property type="protein sequence ID" value="BBH37750.1"/>
    <property type="molecule type" value="Genomic_DNA"/>
</dbReference>
<evidence type="ECO:0000313" key="3">
    <source>
        <dbReference type="Proteomes" id="UP000278152"/>
    </source>
</evidence>
<accession>A0A3G9JZR9</accession>
<protein>
    <submittedName>
        <fullName evidence="2">Uncharacterized protein</fullName>
    </submittedName>
</protein>
<proteinExistence type="predicted"/>
<gene>
    <name evidence="2" type="ORF">myaer102_02110</name>
</gene>